<dbReference type="KEGG" id="mflg:ABS361_06780"/>
<gene>
    <name evidence="2" type="ORF">ABS361_06780</name>
</gene>
<keyword evidence="1" id="KW-0732">Signal</keyword>
<reference evidence="2" key="1">
    <citation type="submission" date="2024-06" db="EMBL/GenBank/DDBJ databases">
        <title>Methylostella associata gen. nov., sp. nov., a novel Ancalomicrobiaceae-affiliated facultatively methylotrophic bacteria that feed on methanotrophs of the genus Methylococcus.</title>
        <authorList>
            <person name="Saltykova V."/>
            <person name="Danilova O.V."/>
            <person name="Oshkin I.Y."/>
            <person name="Belova S.E."/>
            <person name="Pimenov N.V."/>
            <person name="Dedysh S.N."/>
        </authorList>
    </citation>
    <scope>NUCLEOTIDE SEQUENCE</scope>
    <source>
        <strain evidence="2">S20</strain>
    </source>
</reference>
<dbReference type="RefSeq" id="WP_407051039.1">
    <property type="nucleotide sequence ID" value="NZ_CP158568.1"/>
</dbReference>
<evidence type="ECO:0000313" key="2">
    <source>
        <dbReference type="EMBL" id="XBY45944.1"/>
    </source>
</evidence>
<evidence type="ECO:0008006" key="3">
    <source>
        <dbReference type="Google" id="ProtNLM"/>
    </source>
</evidence>
<name>A0AAU7XFV6_9HYPH</name>
<dbReference type="EMBL" id="CP158568">
    <property type="protein sequence ID" value="XBY45944.1"/>
    <property type="molecule type" value="Genomic_DNA"/>
</dbReference>
<feature type="chain" id="PRO_5043459427" description="UrcA family protein" evidence="1">
    <location>
        <begin position="24"/>
        <end position="105"/>
    </location>
</feature>
<protein>
    <recommendedName>
        <fullName evidence="3">UrcA family protein</fullName>
    </recommendedName>
</protein>
<organism evidence="2">
    <name type="scientific">Methyloraptor flagellatus</name>
    <dbReference type="NCBI Taxonomy" id="3162530"/>
    <lineage>
        <taxon>Bacteria</taxon>
        <taxon>Pseudomonadati</taxon>
        <taxon>Pseudomonadota</taxon>
        <taxon>Alphaproteobacteria</taxon>
        <taxon>Hyphomicrobiales</taxon>
        <taxon>Ancalomicrobiaceae</taxon>
        <taxon>Methyloraptor</taxon>
    </lineage>
</organism>
<accession>A0AAU7XFV6</accession>
<evidence type="ECO:0000256" key="1">
    <source>
        <dbReference type="SAM" id="SignalP"/>
    </source>
</evidence>
<sequence length="105" mass="11005">MSITKTALFAAAAFLVASPLVLTAAKAERSGDLEVAETTVVKSDRIGDAFRLVANCDMTVAAALGTDCAGNGTPHLPRFITVERRDEQAATSTLVRVPVTETANR</sequence>
<proteinExistence type="predicted"/>
<feature type="signal peptide" evidence="1">
    <location>
        <begin position="1"/>
        <end position="23"/>
    </location>
</feature>
<dbReference type="AlphaFoldDB" id="A0AAU7XFV6"/>